<sequence length="271" mass="32633">MENWPLFFIIGIPLAITIGLVFNFLFALVDELHIAAFHRPIYIHLYTNFLEISVEQEKILTKKFEFYNKLSTKRKKYFNHRVTLFLEKYEFIPRDNIVVNEEVQTIIAATYVMLTFGMRHFLLTAFDKIIIYPEEYYSTFSEQYHKGEYNPRMKAVVFSWKHFYEAFELSNDNLNLGIHEFTHVIHHHSLYGQDASSLTFKKHFQRVLTIIENPQARQKLIESEYFRVYAFTNSFEFVSVAIEHYFETPNQFKQEFPVLFKHVSRMLNHRH</sequence>
<dbReference type="InterPro" id="IPR042252">
    <property type="entry name" value="MtfA_N"/>
</dbReference>
<comment type="caution">
    <text evidence="2">The sequence shown here is derived from an EMBL/GenBank/DDBJ whole genome shotgun (WGS) entry which is preliminary data.</text>
</comment>
<dbReference type="Gene3D" id="3.40.390.10">
    <property type="entry name" value="Collagenase (Catalytic Domain)"/>
    <property type="match status" value="1"/>
</dbReference>
<keyword evidence="1" id="KW-0472">Membrane</keyword>
<organism evidence="2 3">
    <name type="scientific">Flavobacterium macrobrachii</name>
    <dbReference type="NCBI Taxonomy" id="591204"/>
    <lineage>
        <taxon>Bacteria</taxon>
        <taxon>Pseudomonadati</taxon>
        <taxon>Bacteroidota</taxon>
        <taxon>Flavobacteriia</taxon>
        <taxon>Flavobacteriales</taxon>
        <taxon>Flavobacteriaceae</taxon>
        <taxon>Flavobacterium</taxon>
    </lineage>
</organism>
<evidence type="ECO:0000313" key="2">
    <source>
        <dbReference type="EMBL" id="MBM6499618.1"/>
    </source>
</evidence>
<dbReference type="RefSeq" id="WP_187657353.1">
    <property type="nucleotide sequence ID" value="NZ_JACSOD020000486.1"/>
</dbReference>
<proteinExistence type="predicted"/>
<keyword evidence="3" id="KW-1185">Reference proteome</keyword>
<dbReference type="Proteomes" id="UP000759529">
    <property type="component" value="Unassembled WGS sequence"/>
</dbReference>
<dbReference type="PANTHER" id="PTHR30164">
    <property type="entry name" value="MTFA PEPTIDASE"/>
    <property type="match status" value="1"/>
</dbReference>
<name>A0ABS2CXC9_9FLAO</name>
<protein>
    <submittedName>
        <fullName evidence="2">Zinc-dependent peptidase</fullName>
    </submittedName>
</protein>
<reference evidence="2 3" key="1">
    <citation type="submission" date="2021-02" db="EMBL/GenBank/DDBJ databases">
        <authorList>
            <person name="Jung H.S."/>
            <person name="Chun B.H."/>
            <person name="Jeon C.O."/>
        </authorList>
    </citation>
    <scope>NUCLEOTIDE SEQUENCE [LARGE SCALE GENOMIC DNA]</scope>
    <source>
        <strain evidence="2 3">LMG 25203</strain>
    </source>
</reference>
<dbReference type="InterPro" id="IPR024079">
    <property type="entry name" value="MetalloPept_cat_dom_sf"/>
</dbReference>
<evidence type="ECO:0000313" key="3">
    <source>
        <dbReference type="Proteomes" id="UP000759529"/>
    </source>
</evidence>
<dbReference type="SUPFAM" id="SSF55486">
    <property type="entry name" value="Metalloproteases ('zincins'), catalytic domain"/>
    <property type="match status" value="1"/>
</dbReference>
<gene>
    <name evidence="2" type="ORF">H9X54_009960</name>
</gene>
<dbReference type="CDD" id="cd20170">
    <property type="entry name" value="Peptidase_M90-like"/>
    <property type="match status" value="1"/>
</dbReference>
<dbReference type="PANTHER" id="PTHR30164:SF2">
    <property type="entry name" value="PROTEIN MTFA"/>
    <property type="match status" value="1"/>
</dbReference>
<feature type="transmembrane region" description="Helical" evidence="1">
    <location>
        <begin position="6"/>
        <end position="29"/>
    </location>
</feature>
<dbReference type="InterPro" id="IPR010384">
    <property type="entry name" value="MtfA_fam"/>
</dbReference>
<dbReference type="EMBL" id="JACSOD020000486">
    <property type="protein sequence ID" value="MBM6499618.1"/>
    <property type="molecule type" value="Genomic_DNA"/>
</dbReference>
<dbReference type="Pfam" id="PF06167">
    <property type="entry name" value="Peptidase_M90"/>
    <property type="match status" value="1"/>
</dbReference>
<keyword evidence="1" id="KW-1133">Transmembrane helix</keyword>
<evidence type="ECO:0000256" key="1">
    <source>
        <dbReference type="SAM" id="Phobius"/>
    </source>
</evidence>
<dbReference type="Gene3D" id="1.10.472.150">
    <property type="entry name" value="Glucose-regulated metallo-peptidase M90, N-terminal domain"/>
    <property type="match status" value="1"/>
</dbReference>
<keyword evidence="1" id="KW-0812">Transmembrane</keyword>
<accession>A0ABS2CXC9</accession>